<accession>A0ABT4W0C0</accession>
<evidence type="ECO:0000256" key="4">
    <source>
        <dbReference type="SAM" id="MobiDB-lite"/>
    </source>
</evidence>
<evidence type="ECO:0000256" key="1">
    <source>
        <dbReference type="ARBA" id="ARBA00004167"/>
    </source>
</evidence>
<dbReference type="EMBL" id="JAQIIO010000002">
    <property type="protein sequence ID" value="MDA5093243.1"/>
    <property type="molecule type" value="Genomic_DNA"/>
</dbReference>
<evidence type="ECO:0000256" key="3">
    <source>
        <dbReference type="ARBA" id="ARBA00022989"/>
    </source>
</evidence>
<gene>
    <name evidence="5" type="ORF">O2N63_04005</name>
</gene>
<sequence>MKGTLAFTTIRNEGPFLLEWIAWQKMLGFERVLVMFNDCTDHSPQMLRLLAKAGEIGIKRHHPTEGEHPQPSAYRACRSHPYVKEATWMFTCDVDEFLVVHKGDGTIRTLLENGNVPWRGMGINWRIFGTNSHNRWEDGLVHRKFLRSSPSDVKQNSCVKSFVKDPLEFGMLRSHTPRFWNGQENWGSGGNYWVLSNGERWPIYNPDSTARNATEQPDIVHGDASVHHYILQTREQFEFKRGRLSAAEGLDRYNEDFFGRFNHNSTPNRDALEHKARFDTEYARICAIPGVMRLHHLSCADLVAEMCEKRGDDPKDDPRWQHHRTQAQSLPRQVT</sequence>
<comment type="subcellular location">
    <subcellularLocation>
        <location evidence="1">Membrane</location>
        <topology evidence="1">Single-pass membrane protein</topology>
    </subcellularLocation>
</comment>
<keyword evidence="2" id="KW-0812">Transmembrane</keyword>
<keyword evidence="6" id="KW-1185">Reference proteome</keyword>
<dbReference type="Pfam" id="PF13704">
    <property type="entry name" value="Glyco_tranf_2_4"/>
    <property type="match status" value="1"/>
</dbReference>
<evidence type="ECO:0000256" key="2">
    <source>
        <dbReference type="ARBA" id="ARBA00022692"/>
    </source>
</evidence>
<feature type="region of interest" description="Disordered" evidence="4">
    <location>
        <begin position="310"/>
        <end position="335"/>
    </location>
</feature>
<feature type="compositionally biased region" description="Polar residues" evidence="4">
    <location>
        <begin position="326"/>
        <end position="335"/>
    </location>
</feature>
<dbReference type="RefSeq" id="WP_271052932.1">
    <property type="nucleotide sequence ID" value="NZ_JAQIIO010000002.1"/>
</dbReference>
<dbReference type="Proteomes" id="UP001528040">
    <property type="component" value="Unassembled WGS sequence"/>
</dbReference>
<comment type="caution">
    <text evidence="5">The sequence shown here is derived from an EMBL/GenBank/DDBJ whole genome shotgun (WGS) entry which is preliminary data.</text>
</comment>
<dbReference type="PANTHER" id="PTHR21461">
    <property type="entry name" value="GLYCOSYLTRANSFERASE FAMILY 92 PROTEIN"/>
    <property type="match status" value="1"/>
</dbReference>
<feature type="compositionally biased region" description="Basic and acidic residues" evidence="4">
    <location>
        <begin position="310"/>
        <end position="320"/>
    </location>
</feature>
<name>A0ABT4W0C0_9RHOB</name>
<evidence type="ECO:0000313" key="6">
    <source>
        <dbReference type="Proteomes" id="UP001528040"/>
    </source>
</evidence>
<protein>
    <submittedName>
        <fullName evidence="5">Glycosyltransferase family 2 protein</fullName>
    </submittedName>
</protein>
<reference evidence="5 6" key="1">
    <citation type="submission" date="2023-01" db="EMBL/GenBank/DDBJ databases">
        <authorList>
            <person name="Yoon J.-W."/>
        </authorList>
    </citation>
    <scope>NUCLEOTIDE SEQUENCE [LARGE SCALE GENOMIC DNA]</scope>
    <source>
        <strain evidence="5 6">KMU-50</strain>
    </source>
</reference>
<organism evidence="5 6">
    <name type="scientific">Aliiroseovarius salicola</name>
    <dbReference type="NCBI Taxonomy" id="3009082"/>
    <lineage>
        <taxon>Bacteria</taxon>
        <taxon>Pseudomonadati</taxon>
        <taxon>Pseudomonadota</taxon>
        <taxon>Alphaproteobacteria</taxon>
        <taxon>Rhodobacterales</taxon>
        <taxon>Paracoccaceae</taxon>
        <taxon>Aliiroseovarius</taxon>
    </lineage>
</organism>
<proteinExistence type="predicted"/>
<dbReference type="PANTHER" id="PTHR21461:SF69">
    <property type="entry name" value="GLYCOSYLTRANSFERASE FAMILY 92 PROTEIN"/>
    <property type="match status" value="1"/>
</dbReference>
<evidence type="ECO:0000313" key="5">
    <source>
        <dbReference type="EMBL" id="MDA5093243.1"/>
    </source>
</evidence>
<keyword evidence="3" id="KW-1133">Transmembrane helix</keyword>
<keyword evidence="3" id="KW-0472">Membrane</keyword>